<dbReference type="RefSeq" id="WP_195036277.1">
    <property type="nucleotide sequence ID" value="NZ_JADLRE010000038.1"/>
</dbReference>
<evidence type="ECO:0000256" key="2">
    <source>
        <dbReference type="ARBA" id="ARBA00022598"/>
    </source>
</evidence>
<evidence type="ECO:0000313" key="5">
    <source>
        <dbReference type="EMBL" id="MBF6229435.1"/>
    </source>
</evidence>
<comment type="caution">
    <text evidence="5">The sequence shown here is derived from an EMBL/GenBank/DDBJ whole genome shotgun (WGS) entry which is preliminary data.</text>
</comment>
<evidence type="ECO:0000313" key="6">
    <source>
        <dbReference type="Proteomes" id="UP000807309"/>
    </source>
</evidence>
<feature type="region of interest" description="Disordered" evidence="3">
    <location>
        <begin position="298"/>
        <end position="318"/>
    </location>
</feature>
<dbReference type="Gene3D" id="3.40.50.12780">
    <property type="entry name" value="N-terminal domain of ligase-like"/>
    <property type="match status" value="1"/>
</dbReference>
<dbReference type="InterPro" id="IPR042099">
    <property type="entry name" value="ANL_N_sf"/>
</dbReference>
<dbReference type="PANTHER" id="PTHR24096">
    <property type="entry name" value="LONG-CHAIN-FATTY-ACID--COA LIGASE"/>
    <property type="match status" value="1"/>
</dbReference>
<dbReference type="EMBL" id="JADLRE010000038">
    <property type="protein sequence ID" value="MBF6229435.1"/>
    <property type="molecule type" value="Genomic_DNA"/>
</dbReference>
<evidence type="ECO:0000256" key="1">
    <source>
        <dbReference type="ARBA" id="ARBA00006432"/>
    </source>
</evidence>
<evidence type="ECO:0000256" key="3">
    <source>
        <dbReference type="SAM" id="MobiDB-lite"/>
    </source>
</evidence>
<feature type="domain" description="AMP-dependent synthetase/ligase" evidence="4">
    <location>
        <begin position="9"/>
        <end position="284"/>
    </location>
</feature>
<dbReference type="SUPFAM" id="SSF56801">
    <property type="entry name" value="Acetyl-CoA synthetase-like"/>
    <property type="match status" value="1"/>
</dbReference>
<keyword evidence="6" id="KW-1185">Reference proteome</keyword>
<proteinExistence type="inferred from homology"/>
<evidence type="ECO:0000259" key="4">
    <source>
        <dbReference type="Pfam" id="PF00501"/>
    </source>
</evidence>
<gene>
    <name evidence="5" type="ORF">IU470_30635</name>
</gene>
<sequence length="318" mass="32741">MTLSILPDRRAVAAPNGPALADDSTELDNSGFLAAVRRVAASLNGAGVATGDVVAIMLPDSVDLVVSLFATWRLGATPALIDPMAPPTEASHQIADADAKVLICAAGIAAIAATVRVVTPTAAPNASEQDIIEAVRPSGEAPALISYGGGDSAMLDHRNLEAMCGLAIKVFALTDADHGLSTLPMRQLWGILVGVLSPLAAGGCTTVAGPVGAQSFLDRIERIRPTYYSAVPSLYAALSELPRQIRADTSSVRFAICCAAPAGIELRTEFEHRYGIPLINGYGLRKVIARAHSIRSPASIGPGPSSASAAPPYRSTTG</sequence>
<name>A0ABS0CGG7_9NOCA</name>
<organism evidence="5 6">
    <name type="scientific">Nocardia abscessus</name>
    <dbReference type="NCBI Taxonomy" id="120957"/>
    <lineage>
        <taxon>Bacteria</taxon>
        <taxon>Bacillati</taxon>
        <taxon>Actinomycetota</taxon>
        <taxon>Actinomycetes</taxon>
        <taxon>Mycobacteriales</taxon>
        <taxon>Nocardiaceae</taxon>
        <taxon>Nocardia</taxon>
    </lineage>
</organism>
<dbReference type="PANTHER" id="PTHR24096:SF149">
    <property type="entry name" value="AMP-BINDING DOMAIN-CONTAINING PROTEIN-RELATED"/>
    <property type="match status" value="1"/>
</dbReference>
<accession>A0ABS0CGG7</accession>
<keyword evidence="2" id="KW-0436">Ligase</keyword>
<dbReference type="InterPro" id="IPR000873">
    <property type="entry name" value="AMP-dep_synth/lig_dom"/>
</dbReference>
<comment type="similarity">
    <text evidence="1">Belongs to the ATP-dependent AMP-binding enzyme family.</text>
</comment>
<protein>
    <submittedName>
        <fullName evidence="5">AMP-binding protein</fullName>
    </submittedName>
</protein>
<reference evidence="5 6" key="1">
    <citation type="submission" date="2020-10" db="EMBL/GenBank/DDBJ databases">
        <title>Identification of Nocardia species via Next-generation sequencing and recognition of intraspecies genetic diversity.</title>
        <authorList>
            <person name="Li P."/>
            <person name="Li P."/>
            <person name="Lu B."/>
        </authorList>
    </citation>
    <scope>NUCLEOTIDE SEQUENCE [LARGE SCALE GENOMIC DNA]</scope>
    <source>
        <strain evidence="5 6">N-11</strain>
    </source>
</reference>
<dbReference type="Proteomes" id="UP000807309">
    <property type="component" value="Unassembled WGS sequence"/>
</dbReference>
<dbReference type="Pfam" id="PF00501">
    <property type="entry name" value="AMP-binding"/>
    <property type="match status" value="1"/>
</dbReference>